<dbReference type="AlphaFoldDB" id="A0AAE3ATV6"/>
<dbReference type="InterPro" id="IPR001279">
    <property type="entry name" value="Metallo-B-lactamas"/>
</dbReference>
<accession>A0AAE3ATV6</accession>
<sequence length="297" mass="33992">MTDTGIFYGTGASEGVPSPFCDCPMCNYAREHGGKDVRKRSCFRLGRNIMIDMGPDIFTQALQYGSMCDIEHVLITHTHDDHFDFTALGLMSMATHLRTTPVHFYFSEEGYRFIELLRDSEIAFGGTLRGMEKKGIYAFHKLKYFETYSIGEYEVTPIRGNHGGNMAKERSANYVLKAKDGTKMLYGMDTGLYEEETLDFMKNQNLDIWISECTFGNLKLQEEWNTHLCADTFLELLDTFEKNKTIRQDTKIYLSHINQCHTAPHEKLQGIMTDAKPEYQIVVAYDGLEIPISRDGK</sequence>
<dbReference type="RefSeq" id="WP_021914063.1">
    <property type="nucleotide sequence ID" value="NZ_JAJEQF010000018.1"/>
</dbReference>
<dbReference type="Gene3D" id="3.60.15.10">
    <property type="entry name" value="Ribonuclease Z/Hydroxyacylglutathione hydrolase-like"/>
    <property type="match status" value="1"/>
</dbReference>
<dbReference type="PANTHER" id="PTHR42663">
    <property type="entry name" value="HYDROLASE C777.06C-RELATED-RELATED"/>
    <property type="match status" value="1"/>
</dbReference>
<reference evidence="2 3" key="1">
    <citation type="submission" date="2021-10" db="EMBL/GenBank/DDBJ databases">
        <title>Anaerobic single-cell dispensing facilitates the cultivation of human gut bacteria.</title>
        <authorList>
            <person name="Afrizal A."/>
        </authorList>
    </citation>
    <scope>NUCLEOTIDE SEQUENCE [LARGE SCALE GENOMIC DNA]</scope>
    <source>
        <strain evidence="2 3">CLA-AA-H244</strain>
    </source>
</reference>
<dbReference type="Proteomes" id="UP001199355">
    <property type="component" value="Unassembled WGS sequence"/>
</dbReference>
<name>A0AAE3ATV6_9FIRM</name>
<evidence type="ECO:0000259" key="1">
    <source>
        <dbReference type="Pfam" id="PF12706"/>
    </source>
</evidence>
<comment type="caution">
    <text evidence="2">The sequence shown here is derived from an EMBL/GenBank/DDBJ whole genome shotgun (WGS) entry which is preliminary data.</text>
</comment>
<evidence type="ECO:0000313" key="2">
    <source>
        <dbReference type="EMBL" id="MCC2167684.1"/>
    </source>
</evidence>
<proteinExistence type="predicted"/>
<protein>
    <recommendedName>
        <fullName evidence="1">Metallo-beta-lactamase domain-containing protein</fullName>
    </recommendedName>
</protein>
<dbReference type="SUPFAM" id="SSF56281">
    <property type="entry name" value="Metallo-hydrolase/oxidoreductase"/>
    <property type="match status" value="1"/>
</dbReference>
<dbReference type="Pfam" id="PF12706">
    <property type="entry name" value="Lactamase_B_2"/>
    <property type="match status" value="1"/>
</dbReference>
<dbReference type="InterPro" id="IPR036866">
    <property type="entry name" value="RibonucZ/Hydroxyglut_hydro"/>
</dbReference>
<dbReference type="EMBL" id="JAJEQF010000018">
    <property type="protein sequence ID" value="MCC2167684.1"/>
    <property type="molecule type" value="Genomic_DNA"/>
</dbReference>
<keyword evidence="3" id="KW-1185">Reference proteome</keyword>
<dbReference type="PANTHER" id="PTHR42663:SF6">
    <property type="entry name" value="HYDROLASE C777.06C-RELATED"/>
    <property type="match status" value="1"/>
</dbReference>
<evidence type="ECO:0000313" key="3">
    <source>
        <dbReference type="Proteomes" id="UP001199355"/>
    </source>
</evidence>
<gene>
    <name evidence="2" type="ORF">LKD45_08270</name>
</gene>
<feature type="domain" description="Metallo-beta-lactamase" evidence="1">
    <location>
        <begin position="47"/>
        <end position="243"/>
    </location>
</feature>
<organism evidence="2 3">
    <name type="scientific">Gallintestinimicrobium propionicum</name>
    <dbReference type="NCBI Taxonomy" id="2981770"/>
    <lineage>
        <taxon>Bacteria</taxon>
        <taxon>Bacillati</taxon>
        <taxon>Bacillota</taxon>
        <taxon>Clostridia</taxon>
        <taxon>Lachnospirales</taxon>
        <taxon>Lachnospiraceae</taxon>
        <taxon>Gallintestinimicrobium</taxon>
    </lineage>
</organism>